<dbReference type="RefSeq" id="WP_103425327.1">
    <property type="nucleotide sequence ID" value="NZ_CP026309.1"/>
</dbReference>
<dbReference type="InterPro" id="IPR008792">
    <property type="entry name" value="PQQD"/>
</dbReference>
<dbReference type="OrthoDB" id="71214at2157"/>
<dbReference type="EMBL" id="CP026309">
    <property type="protein sequence ID" value="AUV81639.1"/>
    <property type="molecule type" value="Genomic_DNA"/>
</dbReference>
<proteinExistence type="predicted"/>
<organism evidence="1 2">
    <name type="scientific">Salinigranum rubrum</name>
    <dbReference type="NCBI Taxonomy" id="755307"/>
    <lineage>
        <taxon>Archaea</taxon>
        <taxon>Methanobacteriati</taxon>
        <taxon>Methanobacteriota</taxon>
        <taxon>Stenosarchaea group</taxon>
        <taxon>Halobacteria</taxon>
        <taxon>Halobacteriales</taxon>
        <taxon>Haloferacaceae</taxon>
        <taxon>Salinigranum</taxon>
    </lineage>
</organism>
<dbReference type="Pfam" id="PF05402">
    <property type="entry name" value="PqqD"/>
    <property type="match status" value="1"/>
</dbReference>
<dbReference type="AlphaFoldDB" id="A0A2I8VKN0"/>
<sequence>MTALDADTTVVATSDSVSADVGGERVLLNVAAGTYHGMNAVGSRVFDLVDEPRPVRAVVESVREEFDVDAATADDDVRAFLSELVEAGLVAVVDPA</sequence>
<keyword evidence="2" id="KW-1185">Reference proteome</keyword>
<dbReference type="KEGG" id="srub:C2R22_08210"/>
<dbReference type="Gene3D" id="1.10.10.1150">
    <property type="entry name" value="Coenzyme PQQ synthesis protein D (PqqD)"/>
    <property type="match status" value="1"/>
</dbReference>
<name>A0A2I8VKN0_9EURY</name>
<gene>
    <name evidence="1" type="ORF">C2R22_08210</name>
</gene>
<dbReference type="GeneID" id="35592066"/>
<evidence type="ECO:0000313" key="2">
    <source>
        <dbReference type="Proteomes" id="UP000236584"/>
    </source>
</evidence>
<protein>
    <submittedName>
        <fullName evidence="1">PqqD family protein</fullName>
    </submittedName>
</protein>
<accession>A0A2I8VKN0</accession>
<dbReference type="InterPro" id="IPR041881">
    <property type="entry name" value="PqqD_sf"/>
</dbReference>
<dbReference type="Proteomes" id="UP000236584">
    <property type="component" value="Chromosome"/>
</dbReference>
<reference evidence="1 2" key="1">
    <citation type="submission" date="2018-01" db="EMBL/GenBank/DDBJ databases">
        <title>Complete genome sequence of Salinigranum rubrum GX10T, an extremely halophilic archaeon isolated from a marine solar saltern.</title>
        <authorList>
            <person name="Han S."/>
        </authorList>
    </citation>
    <scope>NUCLEOTIDE SEQUENCE [LARGE SCALE GENOMIC DNA]</scope>
    <source>
        <strain evidence="1 2">GX10</strain>
    </source>
</reference>
<evidence type="ECO:0000313" key="1">
    <source>
        <dbReference type="EMBL" id="AUV81639.1"/>
    </source>
</evidence>